<dbReference type="AlphaFoldDB" id="A0A5S9IUB1"/>
<evidence type="ECO:0000313" key="2">
    <source>
        <dbReference type="EMBL" id="BBM87300.1"/>
    </source>
</evidence>
<accession>A0A5S9IUB1</accession>
<dbReference type="Gene3D" id="1.20.1640.10">
    <property type="entry name" value="Multidrug efflux transporter AcrB transmembrane domain"/>
    <property type="match status" value="2"/>
</dbReference>
<feature type="transmembrane region" description="Helical" evidence="1">
    <location>
        <begin position="214"/>
        <end position="234"/>
    </location>
</feature>
<keyword evidence="1" id="KW-0472">Membrane</keyword>
<dbReference type="Proteomes" id="UP000326354">
    <property type="component" value="Chromosome"/>
</dbReference>
<feature type="transmembrane region" description="Helical" evidence="1">
    <location>
        <begin position="684"/>
        <end position="710"/>
    </location>
</feature>
<feature type="transmembrane region" description="Helical" evidence="1">
    <location>
        <begin position="611"/>
        <end position="636"/>
    </location>
</feature>
<feature type="transmembrane region" description="Helical" evidence="1">
    <location>
        <begin position="278"/>
        <end position="300"/>
    </location>
</feature>
<feature type="transmembrane region" description="Helical" evidence="1">
    <location>
        <begin position="358"/>
        <end position="378"/>
    </location>
</feature>
<keyword evidence="1" id="KW-0812">Transmembrane</keyword>
<dbReference type="OrthoDB" id="9794724at2"/>
<dbReference type="SUPFAM" id="SSF82866">
    <property type="entry name" value="Multidrug efflux transporter AcrB transmembrane domain"/>
    <property type="match status" value="2"/>
</dbReference>
<dbReference type="GO" id="GO:0005886">
    <property type="term" value="C:plasma membrane"/>
    <property type="evidence" value="ECO:0007669"/>
    <property type="project" value="TreeGrafter"/>
</dbReference>
<feature type="transmembrane region" description="Helical" evidence="1">
    <location>
        <begin position="312"/>
        <end position="337"/>
    </location>
</feature>
<feature type="transmembrane region" description="Helical" evidence="1">
    <location>
        <begin position="554"/>
        <end position="576"/>
    </location>
</feature>
<dbReference type="InterPro" id="IPR050545">
    <property type="entry name" value="Mycobact_MmpL"/>
</dbReference>
<proteinExistence type="predicted"/>
<dbReference type="RefSeq" id="WP_151971325.1">
    <property type="nucleotide sequence ID" value="NZ_AP019860.1"/>
</dbReference>
<feature type="transmembrane region" description="Helical" evidence="1">
    <location>
        <begin position="657"/>
        <end position="678"/>
    </location>
</feature>
<dbReference type="EMBL" id="AP019860">
    <property type="protein sequence ID" value="BBM87300.1"/>
    <property type="molecule type" value="Genomic_DNA"/>
</dbReference>
<organism evidence="2 3">
    <name type="scientific">Uabimicrobium amorphum</name>
    <dbReference type="NCBI Taxonomy" id="2596890"/>
    <lineage>
        <taxon>Bacteria</taxon>
        <taxon>Pseudomonadati</taxon>
        <taxon>Planctomycetota</taxon>
        <taxon>Candidatus Uabimicrobiia</taxon>
        <taxon>Candidatus Uabimicrobiales</taxon>
        <taxon>Candidatus Uabimicrobiaceae</taxon>
        <taxon>Candidatus Uabimicrobium</taxon>
    </lineage>
</organism>
<dbReference type="PANTHER" id="PTHR33406:SF12">
    <property type="entry name" value="BLR2997 PROTEIN"/>
    <property type="match status" value="1"/>
</dbReference>
<keyword evidence="3" id="KW-1185">Reference proteome</keyword>
<sequence length="724" mass="81892">MNKKIALAVFLLQIITIICFVSPAISVKQNNSVATFMVNSVVAKQNDHTFAQNFPRDETTVLCIELNEINRENIVVAEEIIEQLVSEPGVVRHHSFLLDTPPSLQFQIDEQIGWQKSSEELIFPFIKQNFYTALVVFEHDNDRQQNAIGNIIHKIPFFIRHYAQISNIHFAGEPVVSYHLGLSSLEVKTKFFPTLIVFCSLVMFWVFRSIGVLIAWLLAIVNALVVSMGIFGLMGNSLNLITNLIPVLIFVLSTAMHMHILLSLTYFEDYISGLKEKLIPNFLVALTTSIGFGSLMVSNVKPIYLLGKYTSISVWIIFATCYITHLGFSLLFGLNLYKKKIHGKGLPQDKIFILGKLNGGWLLVPIAMIALGVVTVVYNSSESNGLKYFPQHHTIRENSAYIQKNITGSSGIEILIPKPQGKFLEENFYRQVALFEQQLKALEHIRHTISLNQYLRFATKSTIGFSEYEEEDLTIASSTTLETMQKQLQENSPHIFTHFVSENYYRIQILCNAIGSEHFHQLKSKINALYAQQKFHKDFIFTGTLDQVIQIQMYLLQSMGESLFFTVLFSLILMTLFLKNIHVIYLAIIPNLFPIACMACALKVFDFPTTIGTVMVFSIAFGIAVDSTIHLFHSFYRLQQPGFAKKWSYSLAMNISAIWITSFILFGAFLLIGLLSSFLPTTQFGLLLAVGMISAWFGDVSFLPISLRLYTQGLFGKEKNNEAS</sequence>
<dbReference type="PANTHER" id="PTHR33406">
    <property type="entry name" value="MEMBRANE PROTEIN MJ1562-RELATED"/>
    <property type="match status" value="1"/>
</dbReference>
<feature type="transmembrane region" description="Helical" evidence="1">
    <location>
        <begin position="191"/>
        <end position="207"/>
    </location>
</feature>
<name>A0A5S9IUB1_UABAM</name>
<gene>
    <name evidence="2" type="ORF">UABAM_05709</name>
</gene>
<reference evidence="2 3" key="1">
    <citation type="submission" date="2019-08" db="EMBL/GenBank/DDBJ databases">
        <title>Complete genome sequence of Candidatus Uab amorphum.</title>
        <authorList>
            <person name="Shiratori T."/>
            <person name="Suzuki S."/>
            <person name="Kakizawa Y."/>
            <person name="Ishida K."/>
        </authorList>
    </citation>
    <scope>NUCLEOTIDE SEQUENCE [LARGE SCALE GENOMIC DNA]</scope>
    <source>
        <strain evidence="2 3">SRT547</strain>
    </source>
</reference>
<feature type="transmembrane region" description="Helical" evidence="1">
    <location>
        <begin position="240"/>
        <end position="266"/>
    </location>
</feature>
<dbReference type="KEGG" id="uam:UABAM_05709"/>
<feature type="transmembrane region" description="Helical" evidence="1">
    <location>
        <begin position="583"/>
        <end position="605"/>
    </location>
</feature>
<evidence type="ECO:0000256" key="1">
    <source>
        <dbReference type="SAM" id="Phobius"/>
    </source>
</evidence>
<protein>
    <submittedName>
        <fullName evidence="2">Membrane protein</fullName>
    </submittedName>
</protein>
<keyword evidence="1" id="KW-1133">Transmembrane helix</keyword>
<evidence type="ECO:0000313" key="3">
    <source>
        <dbReference type="Proteomes" id="UP000326354"/>
    </source>
</evidence>